<accession>A0A6S6QUT1</accession>
<dbReference type="Proteomes" id="UP000515561">
    <property type="component" value="Chromosome"/>
</dbReference>
<protein>
    <submittedName>
        <fullName evidence="1">Uncharacterized protein</fullName>
    </submittedName>
</protein>
<sequence>MRGKKRNFLIGTIILFALLIVYLISYKYLIVPYQIKELNDNMVIDGIPYNIADEMENLDLGIIQEKSWEKNSRNNLYISYYNTDTGVIIFNGFPDLSDEYKFTLYRTKHDTLNVFGIRIGSNADNARKILKKWGYKKKDDDLYIKGRININFRCDANDKITELEVDLKSSDWFHKGYYK</sequence>
<name>A0A6S6QUT1_9FIRM</name>
<reference evidence="1 2" key="1">
    <citation type="journal article" date="2016" name="Int. J. Syst. Evol. Microbiol.">
        <title>Descriptions of Anaerotaenia torta gen. nov., sp. nov. and Anaerocolumna cellulosilytica gen. nov., sp. nov. isolated from a methanogenic reactor of cattle waste.</title>
        <authorList>
            <person name="Uek A."/>
            <person name="Ohtaki Y."/>
            <person name="Kaku N."/>
            <person name="Ueki K."/>
        </authorList>
    </citation>
    <scope>NUCLEOTIDE SEQUENCE [LARGE SCALE GENOMIC DNA]</scope>
    <source>
        <strain evidence="1 2">SN021</strain>
    </source>
</reference>
<organism evidence="1 2">
    <name type="scientific">Anaerocolumna cellulosilytica</name>
    <dbReference type="NCBI Taxonomy" id="433286"/>
    <lineage>
        <taxon>Bacteria</taxon>
        <taxon>Bacillati</taxon>
        <taxon>Bacillota</taxon>
        <taxon>Clostridia</taxon>
        <taxon>Lachnospirales</taxon>
        <taxon>Lachnospiraceae</taxon>
        <taxon>Anaerocolumna</taxon>
    </lineage>
</organism>
<gene>
    <name evidence="1" type="ORF">acsn021_19530</name>
</gene>
<dbReference type="EMBL" id="AP023367">
    <property type="protein sequence ID" value="BCJ94384.1"/>
    <property type="molecule type" value="Genomic_DNA"/>
</dbReference>
<proteinExistence type="predicted"/>
<evidence type="ECO:0000313" key="1">
    <source>
        <dbReference type="EMBL" id="BCJ94384.1"/>
    </source>
</evidence>
<dbReference type="RefSeq" id="WP_184090999.1">
    <property type="nucleotide sequence ID" value="NZ_AP023367.1"/>
</dbReference>
<dbReference type="KEGG" id="acel:acsn021_19530"/>
<dbReference type="AlphaFoldDB" id="A0A6S6QUT1"/>
<evidence type="ECO:0000313" key="2">
    <source>
        <dbReference type="Proteomes" id="UP000515561"/>
    </source>
</evidence>
<keyword evidence="2" id="KW-1185">Reference proteome</keyword>